<accession>A0AA38H1R4</accession>
<evidence type="ECO:0000313" key="5">
    <source>
        <dbReference type="EMBL" id="KAI9632090.1"/>
    </source>
</evidence>
<organism evidence="5 6">
    <name type="scientific">Dioszegia hungarica</name>
    <dbReference type="NCBI Taxonomy" id="4972"/>
    <lineage>
        <taxon>Eukaryota</taxon>
        <taxon>Fungi</taxon>
        <taxon>Dikarya</taxon>
        <taxon>Basidiomycota</taxon>
        <taxon>Agaricomycotina</taxon>
        <taxon>Tremellomycetes</taxon>
        <taxon>Tremellales</taxon>
        <taxon>Bulleribasidiaceae</taxon>
        <taxon>Dioszegia</taxon>
    </lineage>
</organism>
<dbReference type="EMBL" id="JAKWFO010000015">
    <property type="protein sequence ID" value="KAI9632090.1"/>
    <property type="molecule type" value="Genomic_DNA"/>
</dbReference>
<dbReference type="Proteomes" id="UP001164286">
    <property type="component" value="Unassembled WGS sequence"/>
</dbReference>
<feature type="chain" id="PRO_5041342023" evidence="3">
    <location>
        <begin position="23"/>
        <end position="248"/>
    </location>
</feature>
<dbReference type="Gene3D" id="3.40.50.850">
    <property type="entry name" value="Isochorismatase-like"/>
    <property type="match status" value="1"/>
</dbReference>
<dbReference type="InterPro" id="IPR036380">
    <property type="entry name" value="Isochorismatase-like_sf"/>
</dbReference>
<name>A0AA38H1R4_9TREE</name>
<gene>
    <name evidence="5" type="ORF">MKK02DRAFT_35519</name>
</gene>
<evidence type="ECO:0000256" key="3">
    <source>
        <dbReference type="SAM" id="SignalP"/>
    </source>
</evidence>
<feature type="domain" description="Isochorismatase-like" evidence="4">
    <location>
        <begin position="51"/>
        <end position="211"/>
    </location>
</feature>
<dbReference type="GO" id="GO:0016787">
    <property type="term" value="F:hydrolase activity"/>
    <property type="evidence" value="ECO:0007669"/>
    <property type="project" value="UniProtKB-KW"/>
</dbReference>
<dbReference type="PANTHER" id="PTHR43540:SF1">
    <property type="entry name" value="ISOCHORISMATASE HYDROLASE"/>
    <property type="match status" value="1"/>
</dbReference>
<dbReference type="InterPro" id="IPR050272">
    <property type="entry name" value="Isochorismatase-like_hydrls"/>
</dbReference>
<dbReference type="AlphaFoldDB" id="A0AA38H1R4"/>
<reference evidence="5" key="1">
    <citation type="journal article" date="2022" name="G3 (Bethesda)">
        <title>High quality genome of the basidiomycete yeast Dioszegia hungarica PDD-24b-2 isolated from cloud water.</title>
        <authorList>
            <person name="Jarrige D."/>
            <person name="Haridas S."/>
            <person name="Bleykasten-Grosshans C."/>
            <person name="Joly M."/>
            <person name="Nadalig T."/>
            <person name="Sancelme M."/>
            <person name="Vuilleumier S."/>
            <person name="Grigoriev I.V."/>
            <person name="Amato P."/>
            <person name="Bringel F."/>
        </authorList>
    </citation>
    <scope>NUCLEOTIDE SEQUENCE</scope>
    <source>
        <strain evidence="5">PDD-24b-2</strain>
    </source>
</reference>
<feature type="signal peptide" evidence="3">
    <location>
        <begin position="1"/>
        <end position="22"/>
    </location>
</feature>
<comment type="caution">
    <text evidence="5">The sequence shown here is derived from an EMBL/GenBank/DDBJ whole genome shotgun (WGS) entry which is preliminary data.</text>
</comment>
<dbReference type="InterPro" id="IPR000868">
    <property type="entry name" value="Isochorismatase-like_dom"/>
</dbReference>
<sequence>MKLTSTLIAFFSLAAPAVQVLAQNATGLGYGNITSSIPSNNTSLSFGRNYAVLNLDMINGIYGSFNTTSQGQQLINSTVTWINAVQAQNPPPLTIWTRIYFSNVLRPELGVGVPFQKVIGGLGNITESSPAGQIYGAFKPLQNRDVIMPKTRLYAGAGNAMEEILSSYKIDTVILSGTRASAVILSTALRLFDLNYNVYVIADNVIETPPDNGIYKTILQYILPKDQLNVISLDQAIGALNRSGPVTF</sequence>
<keyword evidence="2" id="KW-0378">Hydrolase</keyword>
<keyword evidence="6" id="KW-1185">Reference proteome</keyword>
<dbReference type="RefSeq" id="XP_052941867.1">
    <property type="nucleotide sequence ID" value="XM_053089194.1"/>
</dbReference>
<evidence type="ECO:0000256" key="2">
    <source>
        <dbReference type="ARBA" id="ARBA00022801"/>
    </source>
</evidence>
<proteinExistence type="inferred from homology"/>
<dbReference type="Pfam" id="PF00857">
    <property type="entry name" value="Isochorismatase"/>
    <property type="match status" value="1"/>
</dbReference>
<dbReference type="PANTHER" id="PTHR43540">
    <property type="entry name" value="PEROXYUREIDOACRYLATE/UREIDOACRYLATE AMIDOHYDROLASE-RELATED"/>
    <property type="match status" value="1"/>
</dbReference>
<dbReference type="SUPFAM" id="SSF52499">
    <property type="entry name" value="Isochorismatase-like hydrolases"/>
    <property type="match status" value="1"/>
</dbReference>
<comment type="similarity">
    <text evidence="1">Belongs to the isochorismatase family.</text>
</comment>
<protein>
    <submittedName>
        <fullName evidence="5">Isochorismatase-like protein</fullName>
    </submittedName>
</protein>
<dbReference type="GeneID" id="77728399"/>
<keyword evidence="3" id="KW-0732">Signal</keyword>
<evidence type="ECO:0000256" key="1">
    <source>
        <dbReference type="ARBA" id="ARBA00006336"/>
    </source>
</evidence>
<evidence type="ECO:0000259" key="4">
    <source>
        <dbReference type="Pfam" id="PF00857"/>
    </source>
</evidence>
<evidence type="ECO:0000313" key="6">
    <source>
        <dbReference type="Proteomes" id="UP001164286"/>
    </source>
</evidence>